<evidence type="ECO:0000313" key="1">
    <source>
        <dbReference type="EMBL" id="JAH60868.1"/>
    </source>
</evidence>
<protein>
    <submittedName>
        <fullName evidence="1">Uncharacterized protein</fullName>
    </submittedName>
</protein>
<sequence>MVWELWPFYTKTLCYSATIWPTHVVLVPE</sequence>
<dbReference type="EMBL" id="GBXM01047709">
    <property type="protein sequence ID" value="JAH60868.1"/>
    <property type="molecule type" value="Transcribed_RNA"/>
</dbReference>
<reference evidence="1" key="2">
    <citation type="journal article" date="2015" name="Fish Shellfish Immunol.">
        <title>Early steps in the European eel (Anguilla anguilla)-Vibrio vulnificus interaction in the gills: Role of the RtxA13 toxin.</title>
        <authorList>
            <person name="Callol A."/>
            <person name="Pajuelo D."/>
            <person name="Ebbesson L."/>
            <person name="Teles M."/>
            <person name="MacKenzie S."/>
            <person name="Amaro C."/>
        </authorList>
    </citation>
    <scope>NUCLEOTIDE SEQUENCE</scope>
</reference>
<organism evidence="1">
    <name type="scientific">Anguilla anguilla</name>
    <name type="common">European freshwater eel</name>
    <name type="synonym">Muraena anguilla</name>
    <dbReference type="NCBI Taxonomy" id="7936"/>
    <lineage>
        <taxon>Eukaryota</taxon>
        <taxon>Metazoa</taxon>
        <taxon>Chordata</taxon>
        <taxon>Craniata</taxon>
        <taxon>Vertebrata</taxon>
        <taxon>Euteleostomi</taxon>
        <taxon>Actinopterygii</taxon>
        <taxon>Neopterygii</taxon>
        <taxon>Teleostei</taxon>
        <taxon>Anguilliformes</taxon>
        <taxon>Anguillidae</taxon>
        <taxon>Anguilla</taxon>
    </lineage>
</organism>
<reference evidence="1" key="1">
    <citation type="submission" date="2014-11" db="EMBL/GenBank/DDBJ databases">
        <authorList>
            <person name="Amaro Gonzalez C."/>
        </authorList>
    </citation>
    <scope>NUCLEOTIDE SEQUENCE</scope>
</reference>
<proteinExistence type="predicted"/>
<dbReference type="AlphaFoldDB" id="A0A0E9U7E5"/>
<name>A0A0E9U7E5_ANGAN</name>
<accession>A0A0E9U7E5</accession>